<gene>
    <name evidence="2" type="ORF">CTI12_AA470410</name>
</gene>
<evidence type="ECO:0000313" key="2">
    <source>
        <dbReference type="EMBL" id="PWA50704.1"/>
    </source>
</evidence>
<evidence type="ECO:0000313" key="3">
    <source>
        <dbReference type="Proteomes" id="UP000245207"/>
    </source>
</evidence>
<evidence type="ECO:0000256" key="1">
    <source>
        <dbReference type="ARBA" id="ARBA00005437"/>
    </source>
</evidence>
<dbReference type="SUPFAM" id="SSF54518">
    <property type="entry name" value="Tubby C-terminal domain-like"/>
    <property type="match status" value="1"/>
</dbReference>
<comment type="similarity">
    <text evidence="1">Belongs to the LOR family.</text>
</comment>
<dbReference type="InterPro" id="IPR007612">
    <property type="entry name" value="LOR"/>
</dbReference>
<accession>A0A2U1LNZ9</accession>
<dbReference type="Proteomes" id="UP000245207">
    <property type="component" value="Unassembled WGS sequence"/>
</dbReference>
<dbReference type="STRING" id="35608.A0A2U1LNZ9"/>
<proteinExistence type="inferred from homology"/>
<keyword evidence="3" id="KW-1185">Reference proteome</keyword>
<dbReference type="Gene3D" id="2.40.160.200">
    <property type="entry name" value="LURP1-related"/>
    <property type="match status" value="1"/>
</dbReference>
<dbReference type="EMBL" id="PKPP01008432">
    <property type="protein sequence ID" value="PWA50704.1"/>
    <property type="molecule type" value="Genomic_DNA"/>
</dbReference>
<dbReference type="PANTHER" id="PTHR31087">
    <property type="match status" value="1"/>
</dbReference>
<dbReference type="OrthoDB" id="97518at2759"/>
<name>A0A2U1LNZ9_ARTAN</name>
<sequence>MGFGEESNFLPQLNNPICVVSPQFVSPHPMEMLSGKKLLTLSDGNFGVTDVNGNLMFKIKGKLLSLTGKRLLVDGLGNRILTLNKKLSSGRKTWQCFRGDSSDPRDHVFTAKPSYRTQFKTSLDVYLASNRRQDVADFKVKGNWFEKRCSVFVGESTNIIAEVNKKQYVPNIAFGVDAYSITVDPNVDYVFIVALVAILNETNEEKCDNEVKK</sequence>
<comment type="caution">
    <text evidence="2">The sequence shown here is derived from an EMBL/GenBank/DDBJ whole genome shotgun (WGS) entry which is preliminary data.</text>
</comment>
<dbReference type="AlphaFoldDB" id="A0A2U1LNZ9"/>
<reference evidence="2 3" key="1">
    <citation type="journal article" date="2018" name="Mol. Plant">
        <title>The genome of Artemisia annua provides insight into the evolution of Asteraceae family and artemisinin biosynthesis.</title>
        <authorList>
            <person name="Shen Q."/>
            <person name="Zhang L."/>
            <person name="Liao Z."/>
            <person name="Wang S."/>
            <person name="Yan T."/>
            <person name="Shi P."/>
            <person name="Liu M."/>
            <person name="Fu X."/>
            <person name="Pan Q."/>
            <person name="Wang Y."/>
            <person name="Lv Z."/>
            <person name="Lu X."/>
            <person name="Zhang F."/>
            <person name="Jiang W."/>
            <person name="Ma Y."/>
            <person name="Chen M."/>
            <person name="Hao X."/>
            <person name="Li L."/>
            <person name="Tang Y."/>
            <person name="Lv G."/>
            <person name="Zhou Y."/>
            <person name="Sun X."/>
            <person name="Brodelius P.E."/>
            <person name="Rose J.K.C."/>
            <person name="Tang K."/>
        </authorList>
    </citation>
    <scope>NUCLEOTIDE SEQUENCE [LARGE SCALE GENOMIC DNA]</scope>
    <source>
        <strain evidence="3">cv. Huhao1</strain>
        <tissue evidence="2">Leaf</tissue>
    </source>
</reference>
<dbReference type="Pfam" id="PF04525">
    <property type="entry name" value="LOR"/>
    <property type="match status" value="1"/>
</dbReference>
<dbReference type="InterPro" id="IPR025659">
    <property type="entry name" value="Tubby-like_C"/>
</dbReference>
<dbReference type="InterPro" id="IPR038595">
    <property type="entry name" value="LOR_sf"/>
</dbReference>
<organism evidence="2 3">
    <name type="scientific">Artemisia annua</name>
    <name type="common">Sweet wormwood</name>
    <dbReference type="NCBI Taxonomy" id="35608"/>
    <lineage>
        <taxon>Eukaryota</taxon>
        <taxon>Viridiplantae</taxon>
        <taxon>Streptophyta</taxon>
        <taxon>Embryophyta</taxon>
        <taxon>Tracheophyta</taxon>
        <taxon>Spermatophyta</taxon>
        <taxon>Magnoliopsida</taxon>
        <taxon>eudicotyledons</taxon>
        <taxon>Gunneridae</taxon>
        <taxon>Pentapetalae</taxon>
        <taxon>asterids</taxon>
        <taxon>campanulids</taxon>
        <taxon>Asterales</taxon>
        <taxon>Asteraceae</taxon>
        <taxon>Asteroideae</taxon>
        <taxon>Anthemideae</taxon>
        <taxon>Artemisiinae</taxon>
        <taxon>Artemisia</taxon>
    </lineage>
</organism>
<dbReference type="PANTHER" id="PTHR31087:SF58">
    <property type="entry name" value="OS07G0230700 PROTEIN"/>
    <property type="match status" value="1"/>
</dbReference>
<protein>
    <submittedName>
        <fullName evidence="2">LURP1-like domain-containing protein</fullName>
    </submittedName>
</protein>